<dbReference type="AlphaFoldDB" id="A0A1A9WUM1"/>
<keyword evidence="1" id="KW-0812">Transmembrane</keyword>
<evidence type="ECO:0000256" key="1">
    <source>
        <dbReference type="SAM" id="Phobius"/>
    </source>
</evidence>
<reference evidence="2" key="2">
    <citation type="submission" date="2020-05" db="UniProtKB">
        <authorList>
            <consortium name="EnsemblMetazoa"/>
        </authorList>
    </citation>
    <scope>IDENTIFICATION</scope>
    <source>
        <strain evidence="2">IAEA</strain>
    </source>
</reference>
<dbReference type="EnsemblMetazoa" id="GBRI032828-RA">
    <property type="protein sequence ID" value="GBRI032828-PA"/>
    <property type="gene ID" value="GBRI032828"/>
</dbReference>
<organism evidence="2 3">
    <name type="scientific">Glossina brevipalpis</name>
    <dbReference type="NCBI Taxonomy" id="37001"/>
    <lineage>
        <taxon>Eukaryota</taxon>
        <taxon>Metazoa</taxon>
        <taxon>Ecdysozoa</taxon>
        <taxon>Arthropoda</taxon>
        <taxon>Hexapoda</taxon>
        <taxon>Insecta</taxon>
        <taxon>Pterygota</taxon>
        <taxon>Neoptera</taxon>
        <taxon>Endopterygota</taxon>
        <taxon>Diptera</taxon>
        <taxon>Brachycera</taxon>
        <taxon>Muscomorpha</taxon>
        <taxon>Hippoboscoidea</taxon>
        <taxon>Glossinidae</taxon>
        <taxon>Glossina</taxon>
    </lineage>
</organism>
<reference evidence="3" key="1">
    <citation type="submission" date="2014-03" db="EMBL/GenBank/DDBJ databases">
        <authorList>
            <person name="Aksoy S."/>
            <person name="Warren W."/>
            <person name="Wilson R.K."/>
        </authorList>
    </citation>
    <scope>NUCLEOTIDE SEQUENCE [LARGE SCALE GENOMIC DNA]</scope>
    <source>
        <strain evidence="3">IAEA</strain>
    </source>
</reference>
<evidence type="ECO:0000313" key="3">
    <source>
        <dbReference type="Proteomes" id="UP000091820"/>
    </source>
</evidence>
<protein>
    <submittedName>
        <fullName evidence="2">Uncharacterized protein</fullName>
    </submittedName>
</protein>
<keyword evidence="1" id="KW-1133">Transmembrane helix</keyword>
<feature type="transmembrane region" description="Helical" evidence="1">
    <location>
        <begin position="38"/>
        <end position="57"/>
    </location>
</feature>
<dbReference type="Proteomes" id="UP000091820">
    <property type="component" value="Unassembled WGS sequence"/>
</dbReference>
<proteinExistence type="predicted"/>
<feature type="transmembrane region" description="Helical" evidence="1">
    <location>
        <begin position="99"/>
        <end position="119"/>
    </location>
</feature>
<keyword evidence="1" id="KW-0472">Membrane</keyword>
<sequence>MKSRKHVKIIVHIATMWDDITFPAFIFRYIIRKKTRHSILVATVGRLLGLRIVSFYIEVVLLLNSSPISVNLKRKHGKLNKYYKTKKEWSSATTTTTTTTTFITTTIVLLNTVLSALYCD</sequence>
<name>A0A1A9WUM1_9MUSC</name>
<dbReference type="VEuPathDB" id="VectorBase:GBRI032828"/>
<evidence type="ECO:0000313" key="2">
    <source>
        <dbReference type="EnsemblMetazoa" id="GBRI032828-PA"/>
    </source>
</evidence>
<accession>A0A1A9WUM1</accession>
<keyword evidence="3" id="KW-1185">Reference proteome</keyword>